<protein>
    <recommendedName>
        <fullName evidence="1">DUF6598 domain-containing protein</fullName>
    </recommendedName>
</protein>
<evidence type="ECO:0000313" key="3">
    <source>
        <dbReference type="Proteomes" id="UP000324897"/>
    </source>
</evidence>
<dbReference type="EMBL" id="RWGY01000051">
    <property type="protein sequence ID" value="TVU06377.1"/>
    <property type="molecule type" value="Genomic_DNA"/>
</dbReference>
<keyword evidence="3" id="KW-1185">Reference proteome</keyword>
<dbReference type="PANTHER" id="PTHR33065:SF117">
    <property type="entry name" value="OS01G0590200 PROTEIN"/>
    <property type="match status" value="1"/>
</dbReference>
<dbReference type="OrthoDB" id="691194at2759"/>
<feature type="non-terminal residue" evidence="2">
    <location>
        <position position="1"/>
    </location>
</feature>
<feature type="domain" description="DUF6598" evidence="1">
    <location>
        <begin position="131"/>
        <end position="305"/>
    </location>
</feature>
<accession>A0A5J9T565</accession>
<evidence type="ECO:0000313" key="2">
    <source>
        <dbReference type="EMBL" id="TVU06377.1"/>
    </source>
</evidence>
<dbReference type="PANTHER" id="PTHR33065">
    <property type="entry name" value="OS07G0486400 PROTEIN"/>
    <property type="match status" value="1"/>
</dbReference>
<organism evidence="2 3">
    <name type="scientific">Eragrostis curvula</name>
    <name type="common">weeping love grass</name>
    <dbReference type="NCBI Taxonomy" id="38414"/>
    <lineage>
        <taxon>Eukaryota</taxon>
        <taxon>Viridiplantae</taxon>
        <taxon>Streptophyta</taxon>
        <taxon>Embryophyta</taxon>
        <taxon>Tracheophyta</taxon>
        <taxon>Spermatophyta</taxon>
        <taxon>Magnoliopsida</taxon>
        <taxon>Liliopsida</taxon>
        <taxon>Poales</taxon>
        <taxon>Poaceae</taxon>
        <taxon>PACMAD clade</taxon>
        <taxon>Chloridoideae</taxon>
        <taxon>Eragrostideae</taxon>
        <taxon>Eragrostidinae</taxon>
        <taxon>Eragrostis</taxon>
    </lineage>
</organism>
<dbReference type="InterPro" id="IPR046533">
    <property type="entry name" value="DUF6598"/>
</dbReference>
<dbReference type="Pfam" id="PF20241">
    <property type="entry name" value="DUF6598"/>
    <property type="match status" value="1"/>
</dbReference>
<dbReference type="Proteomes" id="UP000324897">
    <property type="component" value="Unassembled WGS sequence"/>
</dbReference>
<sequence>MDPSEEELAQAAKYFETAVISVDESNKAFIERSIELSREFRKYSNDCARRVRKLNATLPKDQEFFPINIGPRDPKLLIMALEPVYKEFQMDDTSPFDCTYVYLENFLLTATWGCKHFTNPEPRENYAASTMLQVFSLRFAGYFLDDQQPLPVYGFVAVRDDCEPLRNYIVNRGREDAVKLSPDSRLLPLMSPVRGMSVWIKALVEISLKVKNNSSTCDENDDVIVDICIDFRWDQIIRGKKLKSRIECPLGTLEMEYMFIKHGIEAVVEFDIPMELAGDHIVIIARARGFKHELTLYDAVVHAETARVSSVVVASLGGSLYFGYVAVGARASGCTRVEVANHGTYKGHVVVALGTSPKTCLIPFTVTFSTMGYYNNGS</sequence>
<reference evidence="2 3" key="1">
    <citation type="journal article" date="2019" name="Sci. Rep.">
        <title>A high-quality genome of Eragrostis curvula grass provides insights into Poaceae evolution and supports new strategies to enhance forage quality.</title>
        <authorList>
            <person name="Carballo J."/>
            <person name="Santos B.A.C.M."/>
            <person name="Zappacosta D."/>
            <person name="Garbus I."/>
            <person name="Selva J.P."/>
            <person name="Gallo C.A."/>
            <person name="Diaz A."/>
            <person name="Albertini E."/>
            <person name="Caccamo M."/>
            <person name="Echenique V."/>
        </authorList>
    </citation>
    <scope>NUCLEOTIDE SEQUENCE [LARGE SCALE GENOMIC DNA]</scope>
    <source>
        <strain evidence="3">cv. Victoria</strain>
        <tissue evidence="2">Leaf</tissue>
    </source>
</reference>
<name>A0A5J9T565_9POAL</name>
<proteinExistence type="predicted"/>
<evidence type="ECO:0000259" key="1">
    <source>
        <dbReference type="Pfam" id="PF20241"/>
    </source>
</evidence>
<comment type="caution">
    <text evidence="2">The sequence shown here is derived from an EMBL/GenBank/DDBJ whole genome shotgun (WGS) entry which is preliminary data.</text>
</comment>
<dbReference type="Gramene" id="TVU06377">
    <property type="protein sequence ID" value="TVU06377"/>
    <property type="gene ID" value="EJB05_49588"/>
</dbReference>
<dbReference type="AlphaFoldDB" id="A0A5J9T565"/>
<gene>
    <name evidence="2" type="ORF">EJB05_49588</name>
</gene>